<gene>
    <name evidence="3" type="ORF">NSK_008126</name>
</gene>
<keyword evidence="2" id="KW-0732">Signal</keyword>
<evidence type="ECO:0000256" key="1">
    <source>
        <dbReference type="SAM" id="MobiDB-lite"/>
    </source>
</evidence>
<dbReference type="Proteomes" id="UP000355283">
    <property type="component" value="Unassembled WGS sequence"/>
</dbReference>
<reference evidence="3 4" key="1">
    <citation type="submission" date="2019-01" db="EMBL/GenBank/DDBJ databases">
        <title>Nuclear Genome Assembly of the Microalgal Biofuel strain Nannochloropsis salina CCMP1776.</title>
        <authorList>
            <person name="Hovde B."/>
        </authorList>
    </citation>
    <scope>NUCLEOTIDE SEQUENCE [LARGE SCALE GENOMIC DNA]</scope>
    <source>
        <strain evidence="3 4">CCMP1776</strain>
    </source>
</reference>
<dbReference type="EMBL" id="SDOX01000163">
    <property type="protein sequence ID" value="TFJ80550.1"/>
    <property type="molecule type" value="Genomic_DNA"/>
</dbReference>
<evidence type="ECO:0008006" key="5">
    <source>
        <dbReference type="Google" id="ProtNLM"/>
    </source>
</evidence>
<comment type="caution">
    <text evidence="3">The sequence shown here is derived from an EMBL/GenBank/DDBJ whole genome shotgun (WGS) entry which is preliminary data.</text>
</comment>
<evidence type="ECO:0000313" key="4">
    <source>
        <dbReference type="Proteomes" id="UP000355283"/>
    </source>
</evidence>
<protein>
    <recommendedName>
        <fullName evidence="5">RxLR effector protein</fullName>
    </recommendedName>
</protein>
<organism evidence="3 4">
    <name type="scientific">Nannochloropsis salina CCMP1776</name>
    <dbReference type="NCBI Taxonomy" id="1027361"/>
    <lineage>
        <taxon>Eukaryota</taxon>
        <taxon>Sar</taxon>
        <taxon>Stramenopiles</taxon>
        <taxon>Ochrophyta</taxon>
        <taxon>Eustigmatophyceae</taxon>
        <taxon>Eustigmatales</taxon>
        <taxon>Monodopsidaceae</taxon>
        <taxon>Microchloropsis</taxon>
        <taxon>Microchloropsis salina</taxon>
    </lineage>
</organism>
<name>A0A4D9CN51_9STRA</name>
<feature type="region of interest" description="Disordered" evidence="1">
    <location>
        <begin position="187"/>
        <end position="206"/>
    </location>
</feature>
<feature type="signal peptide" evidence="2">
    <location>
        <begin position="1"/>
        <end position="24"/>
    </location>
</feature>
<dbReference type="AlphaFoldDB" id="A0A4D9CN51"/>
<proteinExistence type="predicted"/>
<evidence type="ECO:0000256" key="2">
    <source>
        <dbReference type="SAM" id="SignalP"/>
    </source>
</evidence>
<feature type="chain" id="PRO_5020027060" description="RxLR effector protein" evidence="2">
    <location>
        <begin position="25"/>
        <end position="236"/>
    </location>
</feature>
<sequence>MRSDIATITFAFLYTLLLLNQVYARSIRIGNVYDKGTANKSSQDDQDRLQRKRQLASALDHESEDEKIIAEPSAAAYRHVIGENAGLMTREDGEDNKGSIPLDHHALNEGIRDDAAISPQAAEESNEIPTPLAISEWTPNDSLKATAAPNENSKPLISVGREWAFRGKRDGKNVESRSFTPLEIEKSAEPRIDGRTHESVGMKSESEATMAVAALEEGKVATPLGNDSSFNNGQKI</sequence>
<evidence type="ECO:0000313" key="3">
    <source>
        <dbReference type="EMBL" id="TFJ80550.1"/>
    </source>
</evidence>
<keyword evidence="4" id="KW-1185">Reference proteome</keyword>
<accession>A0A4D9CN51</accession>